<name>A0A1M6H6Z5_9FIRM</name>
<accession>A0A1M6H6Z5</accession>
<evidence type="ECO:0000259" key="5">
    <source>
        <dbReference type="PROSITE" id="PS51194"/>
    </source>
</evidence>
<keyword evidence="2" id="KW-0863">Zinc-finger</keyword>
<dbReference type="FunFam" id="3.40.50.300:FF:000533">
    <property type="entry name" value="Helicase, Snf2 family"/>
    <property type="match status" value="1"/>
</dbReference>
<dbReference type="EMBL" id="FQZV01000016">
    <property type="protein sequence ID" value="SHJ17978.1"/>
    <property type="molecule type" value="Genomic_DNA"/>
</dbReference>
<dbReference type="GO" id="GO:0008270">
    <property type="term" value="F:zinc ion binding"/>
    <property type="evidence" value="ECO:0007669"/>
    <property type="project" value="UniProtKB-KW"/>
</dbReference>
<dbReference type="Gene3D" id="3.40.50.300">
    <property type="entry name" value="P-loop containing nucleotide triphosphate hydrolases"/>
    <property type="match status" value="1"/>
</dbReference>
<dbReference type="PROSITE" id="PS51192">
    <property type="entry name" value="HELICASE_ATP_BIND_1"/>
    <property type="match status" value="1"/>
</dbReference>
<organism evidence="6 7">
    <name type="scientific">Geosporobacter subterraneus DSM 17957</name>
    <dbReference type="NCBI Taxonomy" id="1121919"/>
    <lineage>
        <taxon>Bacteria</taxon>
        <taxon>Bacillati</taxon>
        <taxon>Bacillota</taxon>
        <taxon>Clostridia</taxon>
        <taxon>Peptostreptococcales</taxon>
        <taxon>Thermotaleaceae</taxon>
        <taxon>Geosporobacter</taxon>
    </lineage>
</organism>
<dbReference type="PROSITE" id="PS50966">
    <property type="entry name" value="ZF_SWIM"/>
    <property type="match status" value="1"/>
</dbReference>
<dbReference type="InterPro" id="IPR049730">
    <property type="entry name" value="SNF2/RAD54-like_C"/>
</dbReference>
<evidence type="ECO:0000313" key="7">
    <source>
        <dbReference type="Proteomes" id="UP000184536"/>
    </source>
</evidence>
<evidence type="ECO:0000256" key="1">
    <source>
        <dbReference type="ARBA" id="ARBA00022801"/>
    </source>
</evidence>
<protein>
    <submittedName>
        <fullName evidence="6">Superfamily II DNA or RNA helicase, SNF2 family</fullName>
    </submittedName>
</protein>
<dbReference type="InterPro" id="IPR027417">
    <property type="entry name" value="P-loop_NTPase"/>
</dbReference>
<sequence length="1077" mass="124647">MSLSISDVMIRNAASNSTSLIRGIGYYLDKRVQKFTFDEDTMTAHAIVIGEKPYKVEVVFDKNGNMSYWDCSCPAFMNYDGACKHIVALMKMMQKELQSQRISLKQQKNNTHQIFTYFEEFLEDPGKAEVNLRVTFELEHGYKEMLSSIELKIGSSRLYVVRSLKDFLEDLDQGNSIEFGKSFIYDPRKHKFSSVDRQLIDLLLEIYENDKTAGSISYHSNRQDSLLKGKKAYLSSPLVKRVLDIIKNRNFSIRILGKEYPDICIAQKDIPFHFELKPKDESLQLQLNLIDQLIPLNKQGDYFFYDGVLYSPTEKQKKYFLPFYHILVKEKQKNITFSRGEKERFVSEILPKIQNIGKISISAEVAKHIHREELTTKIFLDKIEDGISIKIEFHYGEEIINPFSVKDLSIPSNKIVVRNMAEEKKVLSILEKAEFKVSIDKAILKDEERIFEFLKNNLIELQEIAEVYYSDQFKNIAIKEAARFSVSVRLNDQSSMFEFSFEHDEIPLEELTGLLEAYKERKKYYRLRSGAFLPIEYTDIGHLSNLIEYLDLTEKDFSKKLIELPKYRALYLDDILRETQLFNVERSQNFKQLVQNIKEPKDMDYSVPGPLKTVLRDYQKIGFKWLKTLARYGMGGILADDMGLGKTLQVLAFLYSEREAASNPSLVVAPTSLIYNWQDEAAKFLPDLKTVVISGMPKERYELMEDIHGADLVITSYPLLRRDVELYKDTTFAYCIIDEAQHIKNPNSINARSVKEIKAGGYFALTGTPVENSLTELWSIFDFIMPGYLYNHSKFIKKIERPIAKGDDKTVLRQLTKQIRPFVLRRIKKDVLKELPEKIESKMMTELTAEQKKVYLAYLHEVQGEIRDDLLTQGFDKSRLKILAALTRLRQICCHPLLFIENYKGESCKLQLLEEILEDALAGGHRILLFSQFTSMLEIIKTLLRDKNIDFYYLDGAVKPDERRNMVQAFQQGAKDVFLISLKAGGTGLNLTGADMVIHFDPWWNPAVEEQAEDRAYRIGQKNIVQVLKFITKGTIEEKIFELQQRKKGLIDAVIQPGETMLSALSEKEIRSLFDIE</sequence>
<dbReference type="InterPro" id="IPR014001">
    <property type="entry name" value="Helicase_ATP-bd"/>
</dbReference>
<dbReference type="InterPro" id="IPR007527">
    <property type="entry name" value="Znf_SWIM"/>
</dbReference>
<keyword evidence="6" id="KW-0547">Nucleotide-binding</keyword>
<dbReference type="GO" id="GO:0005524">
    <property type="term" value="F:ATP binding"/>
    <property type="evidence" value="ECO:0007669"/>
    <property type="project" value="InterPro"/>
</dbReference>
<dbReference type="PANTHER" id="PTHR10799">
    <property type="entry name" value="SNF2/RAD54 HELICASE FAMILY"/>
    <property type="match status" value="1"/>
</dbReference>
<dbReference type="AlphaFoldDB" id="A0A1M6H6Z5"/>
<dbReference type="SMART" id="SM00487">
    <property type="entry name" value="DEXDc"/>
    <property type="match status" value="1"/>
</dbReference>
<dbReference type="CDD" id="cd18012">
    <property type="entry name" value="DEXQc_arch_SWI2_SNF2"/>
    <property type="match status" value="1"/>
</dbReference>
<keyword evidence="7" id="KW-1185">Reference proteome</keyword>
<dbReference type="CDD" id="cd18793">
    <property type="entry name" value="SF2_C_SNF"/>
    <property type="match status" value="1"/>
</dbReference>
<dbReference type="STRING" id="1121919.SAMN02745975_01466"/>
<dbReference type="Pfam" id="PF00271">
    <property type="entry name" value="Helicase_C"/>
    <property type="match status" value="1"/>
</dbReference>
<keyword evidence="6" id="KW-0067">ATP-binding</keyword>
<dbReference type="InterPro" id="IPR013663">
    <property type="entry name" value="Helicase_SWF/SNF/SWI_bac"/>
</dbReference>
<dbReference type="InterPro" id="IPR001650">
    <property type="entry name" value="Helicase_C-like"/>
</dbReference>
<dbReference type="SMART" id="SM00490">
    <property type="entry name" value="HELICc"/>
    <property type="match status" value="1"/>
</dbReference>
<dbReference type="PROSITE" id="PS51194">
    <property type="entry name" value="HELICASE_CTER"/>
    <property type="match status" value="1"/>
</dbReference>
<evidence type="ECO:0000256" key="2">
    <source>
        <dbReference type="PROSITE-ProRule" id="PRU00325"/>
    </source>
</evidence>
<evidence type="ECO:0000313" key="6">
    <source>
        <dbReference type="EMBL" id="SHJ17978.1"/>
    </source>
</evidence>
<keyword evidence="1" id="KW-0378">Hydrolase</keyword>
<dbReference type="RefSeq" id="WP_242946239.1">
    <property type="nucleotide sequence ID" value="NZ_FQZV01000016.1"/>
</dbReference>
<proteinExistence type="predicted"/>
<dbReference type="Gene3D" id="3.40.50.10810">
    <property type="entry name" value="Tandem AAA-ATPase domain"/>
    <property type="match status" value="1"/>
</dbReference>
<keyword evidence="6" id="KW-0347">Helicase</keyword>
<feature type="domain" description="SWIM-type" evidence="3">
    <location>
        <begin position="56"/>
        <end position="94"/>
    </location>
</feature>
<feature type="domain" description="Helicase C-terminal" evidence="5">
    <location>
        <begin position="912"/>
        <end position="1066"/>
    </location>
</feature>
<gene>
    <name evidence="6" type="ORF">SAMN02745975_01466</name>
</gene>
<dbReference type="GO" id="GO:0016787">
    <property type="term" value="F:hydrolase activity"/>
    <property type="evidence" value="ECO:0007669"/>
    <property type="project" value="UniProtKB-KW"/>
</dbReference>
<dbReference type="SUPFAM" id="SSF52540">
    <property type="entry name" value="P-loop containing nucleoside triphosphate hydrolases"/>
    <property type="match status" value="2"/>
</dbReference>
<feature type="domain" description="Helicase ATP-binding" evidence="4">
    <location>
        <begin position="627"/>
        <end position="787"/>
    </location>
</feature>
<dbReference type="Proteomes" id="UP000184536">
    <property type="component" value="Unassembled WGS sequence"/>
</dbReference>
<evidence type="ECO:0000259" key="3">
    <source>
        <dbReference type="PROSITE" id="PS50966"/>
    </source>
</evidence>
<dbReference type="GO" id="GO:0004386">
    <property type="term" value="F:helicase activity"/>
    <property type="evidence" value="ECO:0007669"/>
    <property type="project" value="UniProtKB-KW"/>
</dbReference>
<dbReference type="InterPro" id="IPR038718">
    <property type="entry name" value="SNF2-like_sf"/>
</dbReference>
<reference evidence="7" key="1">
    <citation type="submission" date="2016-11" db="EMBL/GenBank/DDBJ databases">
        <authorList>
            <person name="Varghese N."/>
            <person name="Submissions S."/>
        </authorList>
    </citation>
    <scope>NUCLEOTIDE SEQUENCE [LARGE SCALE GENOMIC DNA]</scope>
    <source>
        <strain evidence="7">DSM 17957</strain>
    </source>
</reference>
<keyword evidence="2" id="KW-0479">Metal-binding</keyword>
<evidence type="ECO:0000259" key="4">
    <source>
        <dbReference type="PROSITE" id="PS51192"/>
    </source>
</evidence>
<dbReference type="Pfam" id="PF00176">
    <property type="entry name" value="SNF2-rel_dom"/>
    <property type="match status" value="1"/>
</dbReference>
<dbReference type="Pfam" id="PF08455">
    <property type="entry name" value="SNF2_assoc"/>
    <property type="match status" value="1"/>
</dbReference>
<dbReference type="FunFam" id="3.40.50.10810:FF:000054">
    <property type="entry name" value="Helicase, Snf2 family"/>
    <property type="match status" value="1"/>
</dbReference>
<keyword evidence="2" id="KW-0862">Zinc</keyword>
<dbReference type="InterPro" id="IPR000330">
    <property type="entry name" value="SNF2_N"/>
</dbReference>